<dbReference type="EMBL" id="AAGACD010000008">
    <property type="protein sequence ID" value="EBL7518558.1"/>
    <property type="molecule type" value="Genomic_DNA"/>
</dbReference>
<comment type="similarity">
    <text evidence="1">Belongs to the YdiV family.</text>
</comment>
<accession>A0A5T4LNB5</accession>
<dbReference type="PANTHER" id="PTHR33121">
    <property type="entry name" value="CYCLIC DI-GMP PHOSPHODIESTERASE PDEF"/>
    <property type="match status" value="1"/>
</dbReference>
<dbReference type="Gene3D" id="3.20.20.450">
    <property type="entry name" value="EAL domain"/>
    <property type="match status" value="1"/>
</dbReference>
<dbReference type="PANTHER" id="PTHR33121:SF80">
    <property type="entry name" value="CYCLIC DI-GMP PHOSPHODIESTERASE PDEL"/>
    <property type="match status" value="1"/>
</dbReference>
<comment type="caution">
    <text evidence="5">The sequence shown here is derived from an EMBL/GenBank/DDBJ whole genome shotgun (WGS) entry which is preliminary data.</text>
</comment>
<evidence type="ECO:0000256" key="3">
    <source>
        <dbReference type="ARBA" id="ARBA00018009"/>
    </source>
</evidence>
<dbReference type="AlphaFoldDB" id="A0A5T4LNB5"/>
<dbReference type="CDD" id="cd01948">
    <property type="entry name" value="EAL"/>
    <property type="match status" value="1"/>
</dbReference>
<evidence type="ECO:0000259" key="4">
    <source>
        <dbReference type="PROSITE" id="PS50883"/>
    </source>
</evidence>
<proteinExistence type="inferred from homology"/>
<dbReference type="SMART" id="SM00052">
    <property type="entry name" value="EAL"/>
    <property type="match status" value="1"/>
</dbReference>
<reference evidence="5" key="1">
    <citation type="submission" date="2018-07" db="EMBL/GenBank/DDBJ databases">
        <authorList>
            <consortium name="PulseNet: The National Subtyping Network for Foodborne Disease Surveillance"/>
            <person name="Tarr C.L."/>
            <person name="Trees E."/>
            <person name="Katz L.S."/>
            <person name="Carleton-Romer H.A."/>
            <person name="Stroika S."/>
            <person name="Kucerova Z."/>
            <person name="Roache K.F."/>
            <person name="Sabol A.L."/>
            <person name="Besser J."/>
            <person name="Gerner-Smidt P."/>
        </authorList>
    </citation>
    <scope>NUCLEOTIDE SEQUENCE</scope>
    <source>
        <strain evidence="5">PNUSAS031704</strain>
    </source>
</reference>
<organism evidence="5">
    <name type="scientific">Salmonella enterica</name>
    <name type="common">Salmonella choleraesuis</name>
    <dbReference type="NCBI Taxonomy" id="28901"/>
    <lineage>
        <taxon>Bacteria</taxon>
        <taxon>Pseudomonadati</taxon>
        <taxon>Pseudomonadota</taxon>
        <taxon>Gammaproteobacteria</taxon>
        <taxon>Enterobacterales</taxon>
        <taxon>Enterobacteriaceae</taxon>
        <taxon>Salmonella</taxon>
    </lineage>
</organism>
<evidence type="ECO:0000313" key="5">
    <source>
        <dbReference type="EMBL" id="EBL7518558.1"/>
    </source>
</evidence>
<dbReference type="Pfam" id="PF00563">
    <property type="entry name" value="EAL"/>
    <property type="match status" value="1"/>
</dbReference>
<feature type="domain" description="EAL" evidence="4">
    <location>
        <begin position="10"/>
        <end position="266"/>
    </location>
</feature>
<dbReference type="PROSITE" id="PS50883">
    <property type="entry name" value="EAL"/>
    <property type="match status" value="1"/>
</dbReference>
<dbReference type="SUPFAM" id="SSF141868">
    <property type="entry name" value="EAL domain-like"/>
    <property type="match status" value="1"/>
</dbReference>
<evidence type="ECO:0000256" key="1">
    <source>
        <dbReference type="ARBA" id="ARBA00010927"/>
    </source>
</evidence>
<sequence>MFFILPFTFENYMKIFPCDAIFIRENINKCVLPYYQPIYDIKNSTSVGAEILARFHHPSNGLLTPAQFLPYLHSSEDIKNMTCSLLFQTGEMFKKIKFPSRFFLSFNIPANLIYEPWVLVLCKRLQTVTNSRIDIIIELTESYSLSAPENEISNAIRQFERYNIKIALDDFGCGYSGLDALLKTKAKVIKIPKIFIDKITSDPISRIIILNILELATSLDLDVIVEGVETKKQMQFLKKIGIHYVQGYFFSKPLSGSDFFNKVFDK</sequence>
<protein>
    <recommendedName>
        <fullName evidence="3">Anti-FlhC(2)FlhD(4) factor YdiV</fullName>
    </recommendedName>
</protein>
<dbReference type="InterPro" id="IPR050706">
    <property type="entry name" value="Cyclic-di-GMP_PDE-like"/>
</dbReference>
<dbReference type="InterPro" id="IPR035919">
    <property type="entry name" value="EAL_sf"/>
</dbReference>
<evidence type="ECO:0000256" key="2">
    <source>
        <dbReference type="ARBA" id="ARBA00011576"/>
    </source>
</evidence>
<gene>
    <name evidence="5" type="ORF">C1B90_21205</name>
</gene>
<dbReference type="GO" id="GO:0071111">
    <property type="term" value="F:cyclic-guanylate-specific phosphodiesterase activity"/>
    <property type="evidence" value="ECO:0007669"/>
    <property type="project" value="InterPro"/>
</dbReference>
<comment type="subunit">
    <text evidence="2">Interacts with FlhD in the FlhC(2)FlhD(4) heterohexamer, inhibiting its ability to activate transcription.</text>
</comment>
<name>A0A5T4LNB5_SALER</name>
<dbReference type="InterPro" id="IPR001633">
    <property type="entry name" value="EAL_dom"/>
</dbReference>